<dbReference type="Gene3D" id="2.40.110.10">
    <property type="entry name" value="Butyryl-CoA Dehydrogenase, subunit A, domain 2"/>
    <property type="match status" value="1"/>
</dbReference>
<dbReference type="Gene3D" id="1.20.140.10">
    <property type="entry name" value="Butyryl-CoA Dehydrogenase, subunit A, domain 3"/>
    <property type="match status" value="1"/>
</dbReference>
<comment type="caution">
    <text evidence="9">The sequence shown here is derived from an EMBL/GenBank/DDBJ whole genome shotgun (WGS) entry which is preliminary data.</text>
</comment>
<dbReference type="GO" id="GO:0033539">
    <property type="term" value="P:fatty acid beta-oxidation using acyl-CoA dehydrogenase"/>
    <property type="evidence" value="ECO:0007669"/>
    <property type="project" value="TreeGrafter"/>
</dbReference>
<accession>A0A7Y9GB06</accession>
<evidence type="ECO:0000259" key="8">
    <source>
        <dbReference type="Pfam" id="PF02770"/>
    </source>
</evidence>
<dbReference type="InterPro" id="IPR036250">
    <property type="entry name" value="AcylCo_DH-like_C"/>
</dbReference>
<feature type="compositionally biased region" description="Pro residues" evidence="6">
    <location>
        <begin position="386"/>
        <end position="397"/>
    </location>
</feature>
<dbReference type="AlphaFoldDB" id="A0A7Y9GB06"/>
<sequence>MTGEAIDTWLQPVRPVLDPTDQVDWDRLAALETELDEMLAIHSVDLPDGPERSRRLMAVRLAMVERGFLDSMSSPLFGVLAQFVCGYRDVDLRDAVTLGYGRLITQHGRPALRERWGSCLAAGALVGVAITEPHGGSRPAAARTRATPGPDGTWLVSGRKTWISRLDEASVFVVFFQAPEGGLVAAAIDAAEPGLYREPVSPAGLAGWTWGVLDLDAVPVHPDCDVLRGDGMSLLRRHFTAYRPLVTATALGAAAAVFDTASTHLTYRRSSGDLPRLRDSALVALGRTHAQLTTALLGTAVAARLAHAEADWAEQWGWEMKAHGVDTACQAATELAQLLGASGYRADSPVAKARRDLGALQFADGIHDSLYRSSGKRHTTPRPAMTEPPLPPLARSA</sequence>
<evidence type="ECO:0000256" key="2">
    <source>
        <dbReference type="ARBA" id="ARBA00022630"/>
    </source>
</evidence>
<evidence type="ECO:0000256" key="1">
    <source>
        <dbReference type="ARBA" id="ARBA00009347"/>
    </source>
</evidence>
<keyword evidence="10" id="KW-1185">Reference proteome</keyword>
<dbReference type="InterPro" id="IPR009075">
    <property type="entry name" value="AcylCo_DH/oxidase_C"/>
</dbReference>
<dbReference type="Proteomes" id="UP000591272">
    <property type="component" value="Unassembled WGS sequence"/>
</dbReference>
<dbReference type="SUPFAM" id="SSF47203">
    <property type="entry name" value="Acyl-CoA dehydrogenase C-terminal domain-like"/>
    <property type="match status" value="1"/>
</dbReference>
<dbReference type="InterPro" id="IPR046373">
    <property type="entry name" value="Acyl-CoA_Oxase/DH_mid-dom_sf"/>
</dbReference>
<feature type="domain" description="Acyl-CoA dehydrogenase/oxidase C-terminal" evidence="7">
    <location>
        <begin position="229"/>
        <end position="368"/>
    </location>
</feature>
<name>A0A7Y9GB06_9ACTN</name>
<dbReference type="PANTHER" id="PTHR48083">
    <property type="entry name" value="MEDIUM-CHAIN SPECIFIC ACYL-COA DEHYDROGENASE, MITOCHONDRIAL-RELATED"/>
    <property type="match status" value="1"/>
</dbReference>
<keyword evidence="2 5" id="KW-0285">Flavoprotein</keyword>
<evidence type="ECO:0000313" key="9">
    <source>
        <dbReference type="EMBL" id="NYE13230.1"/>
    </source>
</evidence>
<feature type="domain" description="Acyl-CoA oxidase/dehydrogenase middle" evidence="8">
    <location>
        <begin position="128"/>
        <end position="217"/>
    </location>
</feature>
<organism evidence="9 10">
    <name type="scientific">Actinomadura citrea</name>
    <dbReference type="NCBI Taxonomy" id="46158"/>
    <lineage>
        <taxon>Bacteria</taxon>
        <taxon>Bacillati</taxon>
        <taxon>Actinomycetota</taxon>
        <taxon>Actinomycetes</taxon>
        <taxon>Streptosporangiales</taxon>
        <taxon>Thermomonosporaceae</taxon>
        <taxon>Actinomadura</taxon>
    </lineage>
</organism>
<dbReference type="SUPFAM" id="SSF56645">
    <property type="entry name" value="Acyl-CoA dehydrogenase NM domain-like"/>
    <property type="match status" value="1"/>
</dbReference>
<comment type="cofactor">
    <cofactor evidence="5">
        <name>FAD</name>
        <dbReference type="ChEBI" id="CHEBI:57692"/>
    </cofactor>
</comment>
<keyword evidence="3 5" id="KW-0274">FAD</keyword>
<keyword evidence="4 5" id="KW-0560">Oxidoreductase</keyword>
<gene>
    <name evidence="9" type="ORF">BJ999_003526</name>
</gene>
<dbReference type="PANTHER" id="PTHR48083:SF2">
    <property type="entry name" value="MEDIUM-CHAIN SPECIFIC ACYL-COA DEHYDROGENASE, MITOCHONDRIAL"/>
    <property type="match status" value="1"/>
</dbReference>
<comment type="similarity">
    <text evidence="1 5">Belongs to the acyl-CoA dehydrogenase family.</text>
</comment>
<dbReference type="GO" id="GO:0003995">
    <property type="term" value="F:acyl-CoA dehydrogenase activity"/>
    <property type="evidence" value="ECO:0007669"/>
    <property type="project" value="TreeGrafter"/>
</dbReference>
<feature type="region of interest" description="Disordered" evidence="6">
    <location>
        <begin position="371"/>
        <end position="397"/>
    </location>
</feature>
<dbReference type="RefSeq" id="WP_179834302.1">
    <property type="nucleotide sequence ID" value="NZ_BMRD01000025.1"/>
</dbReference>
<evidence type="ECO:0000259" key="7">
    <source>
        <dbReference type="Pfam" id="PF00441"/>
    </source>
</evidence>
<dbReference type="InterPro" id="IPR050741">
    <property type="entry name" value="Acyl-CoA_dehydrogenase"/>
</dbReference>
<protein>
    <submittedName>
        <fullName evidence="9">Alkylation response protein AidB-like acyl-CoA dehydrogenase</fullName>
    </submittedName>
</protein>
<evidence type="ECO:0000313" key="10">
    <source>
        <dbReference type="Proteomes" id="UP000591272"/>
    </source>
</evidence>
<evidence type="ECO:0000256" key="4">
    <source>
        <dbReference type="ARBA" id="ARBA00023002"/>
    </source>
</evidence>
<reference evidence="9 10" key="1">
    <citation type="submission" date="2020-07" db="EMBL/GenBank/DDBJ databases">
        <title>Sequencing the genomes of 1000 actinobacteria strains.</title>
        <authorList>
            <person name="Klenk H.-P."/>
        </authorList>
    </citation>
    <scope>NUCLEOTIDE SEQUENCE [LARGE SCALE GENOMIC DNA]</scope>
    <source>
        <strain evidence="9 10">DSM 43461</strain>
    </source>
</reference>
<dbReference type="Pfam" id="PF00441">
    <property type="entry name" value="Acyl-CoA_dh_1"/>
    <property type="match status" value="1"/>
</dbReference>
<dbReference type="InterPro" id="IPR006091">
    <property type="entry name" value="Acyl-CoA_Oxase/DH_mid-dom"/>
</dbReference>
<evidence type="ECO:0000256" key="6">
    <source>
        <dbReference type="SAM" id="MobiDB-lite"/>
    </source>
</evidence>
<evidence type="ECO:0000256" key="5">
    <source>
        <dbReference type="RuleBase" id="RU362125"/>
    </source>
</evidence>
<dbReference type="EMBL" id="JACCBT010000001">
    <property type="protein sequence ID" value="NYE13230.1"/>
    <property type="molecule type" value="Genomic_DNA"/>
</dbReference>
<dbReference type="GO" id="GO:0005737">
    <property type="term" value="C:cytoplasm"/>
    <property type="evidence" value="ECO:0007669"/>
    <property type="project" value="TreeGrafter"/>
</dbReference>
<dbReference type="InterPro" id="IPR009100">
    <property type="entry name" value="AcylCoA_DH/oxidase_NM_dom_sf"/>
</dbReference>
<dbReference type="Pfam" id="PF02770">
    <property type="entry name" value="Acyl-CoA_dh_M"/>
    <property type="match status" value="1"/>
</dbReference>
<proteinExistence type="inferred from homology"/>
<evidence type="ECO:0000256" key="3">
    <source>
        <dbReference type="ARBA" id="ARBA00022827"/>
    </source>
</evidence>